<evidence type="ECO:0008006" key="4">
    <source>
        <dbReference type="Google" id="ProtNLM"/>
    </source>
</evidence>
<name>A0A2S7T0V1_9BACT</name>
<dbReference type="AlphaFoldDB" id="A0A2S7T0V1"/>
<keyword evidence="1" id="KW-1133">Transmembrane helix</keyword>
<proteinExistence type="predicted"/>
<feature type="transmembrane region" description="Helical" evidence="1">
    <location>
        <begin position="63"/>
        <end position="90"/>
    </location>
</feature>
<keyword evidence="3" id="KW-1185">Reference proteome</keyword>
<sequence length="126" mass="14054">MLTCCNYSFAAFPVISHIEAATDNHLTVVTQNSVTTEDTLFKKTTYRNQPHKPYHNREKEAKLAFTFGILGLLVFPAFGVVALILGIMSADRRNKYFSRAKWGIILGAYSTLQVILIAAIIIAFTI</sequence>
<dbReference type="EMBL" id="PPSL01000001">
    <property type="protein sequence ID" value="PQJ12822.1"/>
    <property type="molecule type" value="Genomic_DNA"/>
</dbReference>
<keyword evidence="1" id="KW-0472">Membrane</keyword>
<comment type="caution">
    <text evidence="2">The sequence shown here is derived from an EMBL/GenBank/DDBJ whole genome shotgun (WGS) entry which is preliminary data.</text>
</comment>
<accession>A0A2S7T0V1</accession>
<keyword evidence="1" id="KW-0812">Transmembrane</keyword>
<gene>
    <name evidence="2" type="ORF">CJD36_003505</name>
</gene>
<feature type="transmembrane region" description="Helical" evidence="1">
    <location>
        <begin position="102"/>
        <end position="124"/>
    </location>
</feature>
<evidence type="ECO:0000313" key="3">
    <source>
        <dbReference type="Proteomes" id="UP000239872"/>
    </source>
</evidence>
<evidence type="ECO:0000313" key="2">
    <source>
        <dbReference type="EMBL" id="PQJ12822.1"/>
    </source>
</evidence>
<dbReference type="Proteomes" id="UP000239872">
    <property type="component" value="Unassembled WGS sequence"/>
</dbReference>
<protein>
    <recommendedName>
        <fullName evidence="4">DUF4190 domain-containing protein</fullName>
    </recommendedName>
</protein>
<evidence type="ECO:0000256" key="1">
    <source>
        <dbReference type="SAM" id="Phobius"/>
    </source>
</evidence>
<organism evidence="2 3">
    <name type="scientific">Flavipsychrobacter stenotrophus</name>
    <dbReference type="NCBI Taxonomy" id="2077091"/>
    <lineage>
        <taxon>Bacteria</taxon>
        <taxon>Pseudomonadati</taxon>
        <taxon>Bacteroidota</taxon>
        <taxon>Chitinophagia</taxon>
        <taxon>Chitinophagales</taxon>
        <taxon>Chitinophagaceae</taxon>
        <taxon>Flavipsychrobacter</taxon>
    </lineage>
</organism>
<reference evidence="2 3" key="1">
    <citation type="submission" date="2018-01" db="EMBL/GenBank/DDBJ databases">
        <title>A novel member of the phylum Bacteroidetes isolated from glacier ice.</title>
        <authorList>
            <person name="Liu Q."/>
            <person name="Xin Y.-H."/>
        </authorList>
    </citation>
    <scope>NUCLEOTIDE SEQUENCE [LARGE SCALE GENOMIC DNA]</scope>
    <source>
        <strain evidence="2 3">RB1R16</strain>
    </source>
</reference>